<sequence>MDSHHLLLVHENVQKFSIMMNNNYTIISKYFRNFNQIFPFFSRNFSVKINNTIKNPTNNQTMSIHCDFSDKVVLITGSSSGIGEGIAVHLCSLGANITITGRNAERLKRVGERCRQSTKNPNAKILEIIGDINQEKDAEHLLNKTIETFGKLDVLVNNAGAYQVSSIWDDNYMQNYDMMFHTNVRSVVYLTKLAIPFLAKTQGNIVNVSSVAAQKPAANNTLYAMSKSAIDMFTKSMALELGPKRIRCNAINPAAIRTPIFNKVQNSDLSTDRMADIAARSYPVGRIGEPLDCANAVAYLASDAASFINGVCLLVDGGSVNSALIMPDDSKK</sequence>
<comment type="caution">
    <text evidence="2">The sequence shown here is derived from an EMBL/GenBank/DDBJ whole genome shotgun (WGS) entry which is preliminary data.</text>
</comment>
<dbReference type="InterPro" id="IPR002347">
    <property type="entry name" value="SDR_fam"/>
</dbReference>
<name>A0ABQ8IVQ0_DERPT</name>
<dbReference type="Gene3D" id="3.40.50.720">
    <property type="entry name" value="NAD(P)-binding Rossmann-like Domain"/>
    <property type="match status" value="1"/>
</dbReference>
<dbReference type="PANTHER" id="PTHR43975:SF2">
    <property type="entry name" value="EG:BACR7A4.14 PROTEIN-RELATED"/>
    <property type="match status" value="1"/>
</dbReference>
<accession>A0ABQ8IVQ0</accession>
<evidence type="ECO:0000256" key="1">
    <source>
        <dbReference type="ARBA" id="ARBA00023002"/>
    </source>
</evidence>
<dbReference type="Pfam" id="PF13561">
    <property type="entry name" value="adh_short_C2"/>
    <property type="match status" value="1"/>
</dbReference>
<evidence type="ECO:0000313" key="2">
    <source>
        <dbReference type="EMBL" id="KAH9414398.1"/>
    </source>
</evidence>
<evidence type="ECO:0008006" key="4">
    <source>
        <dbReference type="Google" id="ProtNLM"/>
    </source>
</evidence>
<dbReference type="PANTHER" id="PTHR43975">
    <property type="entry name" value="ZGC:101858"/>
    <property type="match status" value="1"/>
</dbReference>
<protein>
    <recommendedName>
        <fullName evidence="4">3-oxoacyl-[acyl-carrier-protein] reductase FabG-like</fullName>
    </recommendedName>
</protein>
<reference evidence="2 3" key="2">
    <citation type="journal article" date="2022" name="Mol. Biol. Evol.">
        <title>Comparative Genomics Reveals Insights into the Divergent Evolution of Astigmatic Mites and Household Pest Adaptations.</title>
        <authorList>
            <person name="Xiong Q."/>
            <person name="Wan A.T."/>
            <person name="Liu X."/>
            <person name="Fung C.S."/>
            <person name="Xiao X."/>
            <person name="Malainual N."/>
            <person name="Hou J."/>
            <person name="Wang L."/>
            <person name="Wang M."/>
            <person name="Yang K.Y."/>
            <person name="Cui Y."/>
            <person name="Leung E.L."/>
            <person name="Nong W."/>
            <person name="Shin S.K."/>
            <person name="Au S.W."/>
            <person name="Jeong K.Y."/>
            <person name="Chew F.T."/>
            <person name="Hui J.H."/>
            <person name="Leung T.F."/>
            <person name="Tungtrongchitr A."/>
            <person name="Zhong N."/>
            <person name="Liu Z."/>
            <person name="Tsui S.K."/>
        </authorList>
    </citation>
    <scope>NUCLEOTIDE SEQUENCE [LARGE SCALE GENOMIC DNA]</scope>
    <source>
        <strain evidence="2">Derp</strain>
    </source>
</reference>
<dbReference type="EMBL" id="NJHN03000111">
    <property type="protein sequence ID" value="KAH9414398.1"/>
    <property type="molecule type" value="Genomic_DNA"/>
</dbReference>
<dbReference type="Proteomes" id="UP000887458">
    <property type="component" value="Unassembled WGS sequence"/>
</dbReference>
<dbReference type="NCBIfam" id="NF005559">
    <property type="entry name" value="PRK07231.1"/>
    <property type="match status" value="1"/>
</dbReference>
<dbReference type="PRINTS" id="PR00080">
    <property type="entry name" value="SDRFAMILY"/>
</dbReference>
<dbReference type="InterPro" id="IPR036291">
    <property type="entry name" value="NAD(P)-bd_dom_sf"/>
</dbReference>
<dbReference type="PROSITE" id="PS00061">
    <property type="entry name" value="ADH_SHORT"/>
    <property type="match status" value="1"/>
</dbReference>
<reference evidence="2 3" key="1">
    <citation type="journal article" date="2018" name="J. Allergy Clin. Immunol.">
        <title>High-quality assembly of Dermatophagoides pteronyssinus genome and transcriptome reveals a wide range of novel allergens.</title>
        <authorList>
            <person name="Liu X.Y."/>
            <person name="Yang K.Y."/>
            <person name="Wang M.Q."/>
            <person name="Kwok J.S."/>
            <person name="Zeng X."/>
            <person name="Yang Z."/>
            <person name="Xiao X.J."/>
            <person name="Lau C.P."/>
            <person name="Li Y."/>
            <person name="Huang Z.M."/>
            <person name="Ba J.G."/>
            <person name="Yim A.K."/>
            <person name="Ouyang C.Y."/>
            <person name="Ngai S.M."/>
            <person name="Chan T.F."/>
            <person name="Leung E.L."/>
            <person name="Liu L."/>
            <person name="Liu Z.G."/>
            <person name="Tsui S.K."/>
        </authorList>
    </citation>
    <scope>NUCLEOTIDE SEQUENCE [LARGE SCALE GENOMIC DNA]</scope>
    <source>
        <strain evidence="2">Derp</strain>
    </source>
</reference>
<evidence type="ECO:0000313" key="3">
    <source>
        <dbReference type="Proteomes" id="UP000887458"/>
    </source>
</evidence>
<dbReference type="PRINTS" id="PR00081">
    <property type="entry name" value="GDHRDH"/>
</dbReference>
<dbReference type="InterPro" id="IPR020904">
    <property type="entry name" value="Sc_DH/Rdtase_CS"/>
</dbReference>
<dbReference type="SUPFAM" id="SSF51735">
    <property type="entry name" value="NAD(P)-binding Rossmann-fold domains"/>
    <property type="match status" value="1"/>
</dbReference>
<keyword evidence="1" id="KW-0560">Oxidoreductase</keyword>
<proteinExistence type="predicted"/>
<gene>
    <name evidence="2" type="ORF">DERP_012048</name>
</gene>
<organism evidence="2 3">
    <name type="scientific">Dermatophagoides pteronyssinus</name>
    <name type="common">European house dust mite</name>
    <dbReference type="NCBI Taxonomy" id="6956"/>
    <lineage>
        <taxon>Eukaryota</taxon>
        <taxon>Metazoa</taxon>
        <taxon>Ecdysozoa</taxon>
        <taxon>Arthropoda</taxon>
        <taxon>Chelicerata</taxon>
        <taxon>Arachnida</taxon>
        <taxon>Acari</taxon>
        <taxon>Acariformes</taxon>
        <taxon>Sarcoptiformes</taxon>
        <taxon>Astigmata</taxon>
        <taxon>Psoroptidia</taxon>
        <taxon>Analgoidea</taxon>
        <taxon>Pyroglyphidae</taxon>
        <taxon>Dermatophagoidinae</taxon>
        <taxon>Dermatophagoides</taxon>
    </lineage>
</organism>
<keyword evidence="3" id="KW-1185">Reference proteome</keyword>